<dbReference type="InterPro" id="IPR055222">
    <property type="entry name" value="PRISE-like_Rossmann-fold"/>
</dbReference>
<proteinExistence type="predicted"/>
<dbReference type="GO" id="GO:0006629">
    <property type="term" value="P:lipid metabolic process"/>
    <property type="evidence" value="ECO:0007669"/>
    <property type="project" value="UniProtKB-ARBA"/>
</dbReference>
<organism evidence="2 3">
    <name type="scientific">Deinandra increscens subsp. villosa</name>
    <dbReference type="NCBI Taxonomy" id="3103831"/>
    <lineage>
        <taxon>Eukaryota</taxon>
        <taxon>Viridiplantae</taxon>
        <taxon>Streptophyta</taxon>
        <taxon>Embryophyta</taxon>
        <taxon>Tracheophyta</taxon>
        <taxon>Spermatophyta</taxon>
        <taxon>Magnoliopsida</taxon>
        <taxon>eudicotyledons</taxon>
        <taxon>Gunneridae</taxon>
        <taxon>Pentapetalae</taxon>
        <taxon>asterids</taxon>
        <taxon>campanulids</taxon>
        <taxon>Asterales</taxon>
        <taxon>Asteraceae</taxon>
        <taxon>Asteroideae</taxon>
        <taxon>Heliantheae alliance</taxon>
        <taxon>Madieae</taxon>
        <taxon>Madiinae</taxon>
        <taxon>Deinandra</taxon>
    </lineage>
</organism>
<dbReference type="PANTHER" id="PTHR32487">
    <property type="entry name" value="3-OXO-DELTA(4,5)-STEROID 5-BETA-REDUCTASE"/>
    <property type="match status" value="1"/>
</dbReference>
<dbReference type="EMBL" id="JBCNJP010000019">
    <property type="protein sequence ID" value="KAK9061673.1"/>
    <property type="molecule type" value="Genomic_DNA"/>
</dbReference>
<dbReference type="GO" id="GO:0016627">
    <property type="term" value="F:oxidoreductase activity, acting on the CH-CH group of donors"/>
    <property type="evidence" value="ECO:0007669"/>
    <property type="project" value="UniProtKB-ARBA"/>
</dbReference>
<evidence type="ECO:0000259" key="1">
    <source>
        <dbReference type="Pfam" id="PF22917"/>
    </source>
</evidence>
<dbReference type="Pfam" id="PF22917">
    <property type="entry name" value="PRISE"/>
    <property type="match status" value="1"/>
</dbReference>
<evidence type="ECO:0000313" key="2">
    <source>
        <dbReference type="EMBL" id="KAK9061673.1"/>
    </source>
</evidence>
<comment type="caution">
    <text evidence="2">The sequence shown here is derived from an EMBL/GenBank/DDBJ whole genome shotgun (WGS) entry which is preliminary data.</text>
</comment>
<dbReference type="AlphaFoldDB" id="A0AAP0CYL7"/>
<dbReference type="PANTHER" id="PTHR32487:SF13">
    <property type="entry name" value="LOW QUALITY PROTEIN: IRIDOID SYNTHASE-LIKE"/>
    <property type="match status" value="1"/>
</dbReference>
<dbReference type="SUPFAM" id="SSF51735">
    <property type="entry name" value="NAD(P)-binding Rossmann-fold domains"/>
    <property type="match status" value="1"/>
</dbReference>
<dbReference type="Proteomes" id="UP001408789">
    <property type="component" value="Unassembled WGS sequence"/>
</dbReference>
<accession>A0AAP0CYL7</accession>
<sequence>MEQDRPRHPVALIMGVTGMAGVALTEALKNPTVLGGPWTVYGVSRRSLPAWFPSSLLDRHLILDALNEQQTCTILAPLSSQITHVFWVALQVNESEQVNISLNSAMLTNVLDVLTGSADSKLCHVTLQTGTKQYMGPIFDPILSTQIVPRDPPFLEDYPRLPFPNFYYALEDILASKYSLTYSIHRASMIIGASTRSYFNLVCTLAVYALVCKHENHPFRYIGNKYTWEHFWDMSDARVLAEQQIWASMTDKAKNEAFNCTNGDVVTWKLIWKVFCDVFGVEFVEFDENEKFDVAEFMKDKGEVWEKIVEENGLYETTMEEITCFGASDMVLKLEIQHVCSMNKSREFGFHGYTNTLKSIPEWVHKMRQMKILPP</sequence>
<name>A0AAP0CYL7_9ASTR</name>
<dbReference type="InterPro" id="IPR036291">
    <property type="entry name" value="NAD(P)-bd_dom_sf"/>
</dbReference>
<feature type="domain" description="PRISE-like Rossmann-fold" evidence="1">
    <location>
        <begin position="81"/>
        <end position="374"/>
    </location>
</feature>
<reference evidence="2 3" key="1">
    <citation type="submission" date="2024-04" db="EMBL/GenBank/DDBJ databases">
        <title>The reference genome of an endangered Asteraceae, Deinandra increscens subsp. villosa, native to the Central Coast of California.</title>
        <authorList>
            <person name="Guilliams M."/>
            <person name="Hasenstab-Lehman K."/>
            <person name="Meyer R."/>
            <person name="Mcevoy S."/>
        </authorList>
    </citation>
    <scope>NUCLEOTIDE SEQUENCE [LARGE SCALE GENOMIC DNA]</scope>
    <source>
        <tissue evidence="2">Leaf</tissue>
    </source>
</reference>
<keyword evidence="3" id="KW-1185">Reference proteome</keyword>
<dbReference type="CDD" id="cd08948">
    <property type="entry name" value="5beta-POR_like_SDR_a"/>
    <property type="match status" value="1"/>
</dbReference>
<gene>
    <name evidence="2" type="ORF">SSX86_018856</name>
</gene>
<protein>
    <recommendedName>
        <fullName evidence="1">PRISE-like Rossmann-fold domain-containing protein</fullName>
    </recommendedName>
</protein>
<dbReference type="Gene3D" id="3.40.50.720">
    <property type="entry name" value="NAD(P)-binding Rossmann-like Domain"/>
    <property type="match status" value="1"/>
</dbReference>
<evidence type="ECO:0000313" key="3">
    <source>
        <dbReference type="Proteomes" id="UP001408789"/>
    </source>
</evidence>